<evidence type="ECO:0000256" key="2">
    <source>
        <dbReference type="ARBA" id="ARBA00010199"/>
    </source>
</evidence>
<dbReference type="NCBIfam" id="TIGR00797">
    <property type="entry name" value="matE"/>
    <property type="match status" value="1"/>
</dbReference>
<dbReference type="PIRSF" id="PIRSF006603">
    <property type="entry name" value="DinF"/>
    <property type="match status" value="1"/>
</dbReference>
<name>A0AAC9NM76_VIRHA</name>
<keyword evidence="7 8" id="KW-0472">Membrane</keyword>
<keyword evidence="4" id="KW-1003">Cell membrane</keyword>
<dbReference type="GO" id="GO:0042910">
    <property type="term" value="F:xenobiotic transmembrane transporter activity"/>
    <property type="evidence" value="ECO:0007669"/>
    <property type="project" value="InterPro"/>
</dbReference>
<evidence type="ECO:0000256" key="8">
    <source>
        <dbReference type="SAM" id="Phobius"/>
    </source>
</evidence>
<feature type="transmembrane region" description="Helical" evidence="8">
    <location>
        <begin position="135"/>
        <end position="157"/>
    </location>
</feature>
<evidence type="ECO:0000256" key="4">
    <source>
        <dbReference type="ARBA" id="ARBA00022475"/>
    </source>
</evidence>
<keyword evidence="5 8" id="KW-0812">Transmembrane</keyword>
<dbReference type="GeneID" id="71516165"/>
<feature type="transmembrane region" description="Helical" evidence="8">
    <location>
        <begin position="383"/>
        <end position="400"/>
    </location>
</feature>
<gene>
    <name evidence="9" type="ORF">BME96_17285</name>
</gene>
<dbReference type="InterPro" id="IPR048279">
    <property type="entry name" value="MdtK-like"/>
</dbReference>
<dbReference type="AlphaFoldDB" id="A0AAC9NM76"/>
<evidence type="ECO:0000313" key="9">
    <source>
        <dbReference type="EMBL" id="APC49840.1"/>
    </source>
</evidence>
<evidence type="ECO:0000256" key="7">
    <source>
        <dbReference type="ARBA" id="ARBA00023136"/>
    </source>
</evidence>
<feature type="transmembrane region" description="Helical" evidence="8">
    <location>
        <begin position="317"/>
        <end position="335"/>
    </location>
</feature>
<dbReference type="PANTHER" id="PTHR43549:SF3">
    <property type="entry name" value="MULTIDRUG RESISTANCE PROTEIN YPNP-RELATED"/>
    <property type="match status" value="1"/>
</dbReference>
<evidence type="ECO:0000256" key="3">
    <source>
        <dbReference type="ARBA" id="ARBA00022448"/>
    </source>
</evidence>
<dbReference type="GO" id="GO:0015297">
    <property type="term" value="F:antiporter activity"/>
    <property type="evidence" value="ECO:0007669"/>
    <property type="project" value="InterPro"/>
</dbReference>
<keyword evidence="3" id="KW-0813">Transport</keyword>
<dbReference type="Proteomes" id="UP000182945">
    <property type="component" value="Chromosome"/>
</dbReference>
<organism evidence="9 10">
    <name type="scientific">Virgibacillus halodenitrificans</name>
    <name type="common">Bacillus halodenitrificans</name>
    <dbReference type="NCBI Taxonomy" id="1482"/>
    <lineage>
        <taxon>Bacteria</taxon>
        <taxon>Bacillati</taxon>
        <taxon>Bacillota</taxon>
        <taxon>Bacilli</taxon>
        <taxon>Bacillales</taxon>
        <taxon>Bacillaceae</taxon>
        <taxon>Virgibacillus</taxon>
    </lineage>
</organism>
<dbReference type="KEGG" id="vhl:BME96_17285"/>
<evidence type="ECO:0000256" key="5">
    <source>
        <dbReference type="ARBA" id="ARBA00022692"/>
    </source>
</evidence>
<comment type="similarity">
    <text evidence="2">Belongs to the multi antimicrobial extrusion (MATE) (TC 2.A.66.1) family.</text>
</comment>
<dbReference type="Pfam" id="PF01554">
    <property type="entry name" value="MatE"/>
    <property type="match status" value="2"/>
</dbReference>
<feature type="transmembrane region" description="Helical" evidence="8">
    <location>
        <begin position="235"/>
        <end position="261"/>
    </location>
</feature>
<reference evidence="9 10" key="1">
    <citation type="submission" date="2016-11" db="EMBL/GenBank/DDBJ databases">
        <title>Complete genome sequencing of Virgibacillus halodenitrificans PDB-F2.</title>
        <authorList>
            <person name="Sun Z."/>
            <person name="Zhou Y."/>
            <person name="Li H."/>
        </authorList>
    </citation>
    <scope>NUCLEOTIDE SEQUENCE [LARGE SCALE GENOMIC DNA]</scope>
    <source>
        <strain evidence="9 10">PDB-F2</strain>
    </source>
</reference>
<dbReference type="InterPro" id="IPR002528">
    <property type="entry name" value="MATE_fam"/>
</dbReference>
<evidence type="ECO:0000256" key="1">
    <source>
        <dbReference type="ARBA" id="ARBA00004651"/>
    </source>
</evidence>
<feature type="transmembrane region" description="Helical" evidence="8">
    <location>
        <begin position="194"/>
        <end position="215"/>
    </location>
</feature>
<accession>A0AAC9NM76</accession>
<feature type="transmembrane region" description="Helical" evidence="8">
    <location>
        <begin position="12"/>
        <end position="29"/>
    </location>
</feature>
<evidence type="ECO:0000313" key="10">
    <source>
        <dbReference type="Proteomes" id="UP000182945"/>
    </source>
</evidence>
<feature type="transmembrane region" description="Helical" evidence="8">
    <location>
        <begin position="281"/>
        <end position="297"/>
    </location>
</feature>
<evidence type="ECO:0000256" key="6">
    <source>
        <dbReference type="ARBA" id="ARBA00022989"/>
    </source>
</evidence>
<keyword evidence="6 8" id="KW-1133">Transmembrane helix</keyword>
<dbReference type="RefSeq" id="WP_019377359.1">
    <property type="nucleotide sequence ID" value="NZ_CP017962.1"/>
</dbReference>
<feature type="transmembrane region" description="Helical" evidence="8">
    <location>
        <begin position="49"/>
        <end position="71"/>
    </location>
</feature>
<dbReference type="CDD" id="cd13138">
    <property type="entry name" value="MATE_yoeA_like"/>
    <property type="match status" value="1"/>
</dbReference>
<dbReference type="EMBL" id="CP017962">
    <property type="protein sequence ID" value="APC49840.1"/>
    <property type="molecule type" value="Genomic_DNA"/>
</dbReference>
<protein>
    <submittedName>
        <fullName evidence="9">MATE family efflux transporter</fullName>
    </submittedName>
</protein>
<dbReference type="GO" id="GO:0005886">
    <property type="term" value="C:plasma membrane"/>
    <property type="evidence" value="ECO:0007669"/>
    <property type="project" value="UniProtKB-SubCell"/>
</dbReference>
<feature type="transmembrane region" description="Helical" evidence="8">
    <location>
        <begin position="92"/>
        <end position="115"/>
    </location>
</feature>
<dbReference type="InterPro" id="IPR052031">
    <property type="entry name" value="Membrane_Transporter-Flippase"/>
</dbReference>
<dbReference type="PANTHER" id="PTHR43549">
    <property type="entry name" value="MULTIDRUG RESISTANCE PROTEIN YPNP-RELATED"/>
    <property type="match status" value="1"/>
</dbReference>
<feature type="transmembrane region" description="Helical" evidence="8">
    <location>
        <begin position="169"/>
        <end position="188"/>
    </location>
</feature>
<sequence length="453" mass="49332">MANQHNFTQGNILKQLIYFSGPLMLTNLLQTSYQFADSLWIGNLLGGNALGAVAVSSTIIFTVLSFVIGMNNAALTILSQQKGKSHQEGLRSYLNAFVVLLTILSVMLGLLGFLLAEPLLMLVGTPEAMLANAKAYLQLNFLGILFLFGYNFISTVLRALGDSKTPLRFVMIAVLLNIVLDPLFISVFNLGVKGAAYATILAQGSAFIFGVSYVLRKKLAPFQIPEFPKKEEIKLIFHLGIPSGMQMAVIAAGVAAIMSAVTDFGGDVVAGFSAAQRLDSLIMLPAHALGTAVSSMAGQNIGSNNWERVRKIAKYGVLYNAGIMLIVGVCVLLFAEYGIKLFIQDKAAVEFGTTYLTIIALCYPFLGINFILNGIVRASGAMYQVLILNIISFWLLRYPLAEIMSGLFGEMGIAIGMGLSFLVSSLIAYMYYRFGKWKEKELFSREKAGREEY</sequence>
<proteinExistence type="inferred from homology"/>
<feature type="transmembrane region" description="Helical" evidence="8">
    <location>
        <begin position="412"/>
        <end position="432"/>
    </location>
</feature>
<feature type="transmembrane region" description="Helical" evidence="8">
    <location>
        <begin position="355"/>
        <end position="376"/>
    </location>
</feature>
<comment type="subcellular location">
    <subcellularLocation>
        <location evidence="1">Cell membrane</location>
        <topology evidence="1">Multi-pass membrane protein</topology>
    </subcellularLocation>
</comment>